<evidence type="ECO:0000313" key="1">
    <source>
        <dbReference type="EMBL" id="JAH56318.1"/>
    </source>
</evidence>
<reference evidence="1" key="1">
    <citation type="submission" date="2014-11" db="EMBL/GenBank/DDBJ databases">
        <authorList>
            <person name="Amaro Gonzalez C."/>
        </authorList>
    </citation>
    <scope>NUCLEOTIDE SEQUENCE</scope>
</reference>
<accession>A0A0E9TUD0</accession>
<reference evidence="1" key="2">
    <citation type="journal article" date="2015" name="Fish Shellfish Immunol.">
        <title>Early steps in the European eel (Anguilla anguilla)-Vibrio vulnificus interaction in the gills: Role of the RtxA13 toxin.</title>
        <authorList>
            <person name="Callol A."/>
            <person name="Pajuelo D."/>
            <person name="Ebbesson L."/>
            <person name="Teles M."/>
            <person name="MacKenzie S."/>
            <person name="Amaro C."/>
        </authorList>
    </citation>
    <scope>NUCLEOTIDE SEQUENCE</scope>
</reference>
<dbReference type="AlphaFoldDB" id="A0A0E9TUD0"/>
<protein>
    <submittedName>
        <fullName evidence="1">Uncharacterized protein</fullName>
    </submittedName>
</protein>
<dbReference type="EMBL" id="GBXM01052259">
    <property type="protein sequence ID" value="JAH56318.1"/>
    <property type="molecule type" value="Transcribed_RNA"/>
</dbReference>
<organism evidence="1">
    <name type="scientific">Anguilla anguilla</name>
    <name type="common">European freshwater eel</name>
    <name type="synonym">Muraena anguilla</name>
    <dbReference type="NCBI Taxonomy" id="7936"/>
    <lineage>
        <taxon>Eukaryota</taxon>
        <taxon>Metazoa</taxon>
        <taxon>Chordata</taxon>
        <taxon>Craniata</taxon>
        <taxon>Vertebrata</taxon>
        <taxon>Euteleostomi</taxon>
        <taxon>Actinopterygii</taxon>
        <taxon>Neopterygii</taxon>
        <taxon>Teleostei</taxon>
        <taxon>Anguilliformes</taxon>
        <taxon>Anguillidae</taxon>
        <taxon>Anguilla</taxon>
    </lineage>
</organism>
<proteinExistence type="predicted"/>
<sequence length="24" mass="2971">MFISEIQIEFYNDMLRFIMISCIL</sequence>
<name>A0A0E9TUD0_ANGAN</name>